<sequence length="425" mass="46905">MPFDVEKARSQFPALASGYIFGDNAGGSQAAQQVIDRITDYFVNSNVQLGADYSVGQQSTKRVLVDGPKEAAKLFNAASPDEIVFGSSSTMNLENLARGLEPNMKEGDEFIITGEHEANNGPWKKLAARKGLDVKIWQPTLSNPENPYSIVLRVEDLIPLITANTRIVAISACSNILGSILPVKEVVKAIREEAKKKGADRIEISVDCVAYAPHRFIDVQDWDVDFCVFSFYKVYGPHISGLYVRAHALENSVTSVVHHFLHVDKVAYKLQPGGPGYELVHGATGVIPYLLSLTDKNDLRVSFDAIAEHEQTLLKPLMAFLTNPKQRERGVRIVGEETVGLHRVPTVSFVVTGQNAIKSKAIVNFFDQKGGIGIRYGHFYAYTLVDELTPKLDVNDGVVRISLVHYNTVEEVQRIISILEEVLAQ</sequence>
<dbReference type="AlphaFoldDB" id="A0A8H4QGV3"/>
<comment type="caution">
    <text evidence="2">The sequence shown here is derived from an EMBL/GenBank/DDBJ whole genome shotgun (WGS) entry which is preliminary data.</text>
</comment>
<reference evidence="2 3" key="1">
    <citation type="submission" date="2019-12" db="EMBL/GenBank/DDBJ databases">
        <authorList>
            <person name="Floudas D."/>
            <person name="Bentzer J."/>
            <person name="Ahren D."/>
            <person name="Johansson T."/>
            <person name="Persson P."/>
            <person name="Tunlid A."/>
        </authorList>
    </citation>
    <scope>NUCLEOTIDE SEQUENCE [LARGE SCALE GENOMIC DNA]</scope>
    <source>
        <strain evidence="2 3">CBS 102.39</strain>
    </source>
</reference>
<evidence type="ECO:0000259" key="1">
    <source>
        <dbReference type="Pfam" id="PF00266"/>
    </source>
</evidence>
<evidence type="ECO:0000313" key="3">
    <source>
        <dbReference type="Proteomes" id="UP000521872"/>
    </source>
</evidence>
<protein>
    <recommendedName>
        <fullName evidence="1">Aminotransferase class V domain-containing protein</fullName>
    </recommendedName>
</protein>
<dbReference type="PANTHER" id="PTHR43586:SF21">
    <property type="entry name" value="PYRIDOXAL PHOSPHATE (PLP)-DEPENDENT ASPARTATE AMINOTRANSFERASE SUPERFAMILY"/>
    <property type="match status" value="1"/>
</dbReference>
<dbReference type="PANTHER" id="PTHR43586">
    <property type="entry name" value="CYSTEINE DESULFURASE"/>
    <property type="match status" value="1"/>
</dbReference>
<dbReference type="EMBL" id="JAACJL010000058">
    <property type="protein sequence ID" value="KAF4610491.1"/>
    <property type="molecule type" value="Genomic_DNA"/>
</dbReference>
<keyword evidence="3" id="KW-1185">Reference proteome</keyword>
<dbReference type="Gene3D" id="3.90.1150.10">
    <property type="entry name" value="Aspartate Aminotransferase, domain 1"/>
    <property type="match status" value="1"/>
</dbReference>
<name>A0A8H4QGV3_9AGAR</name>
<accession>A0A8H4QGV3</accession>
<dbReference type="InterPro" id="IPR015422">
    <property type="entry name" value="PyrdxlP-dep_Trfase_small"/>
</dbReference>
<dbReference type="InterPro" id="IPR000192">
    <property type="entry name" value="Aminotrans_V_dom"/>
</dbReference>
<gene>
    <name evidence="2" type="ORF">D9613_007226</name>
</gene>
<organism evidence="2 3">
    <name type="scientific">Agrocybe pediades</name>
    <dbReference type="NCBI Taxonomy" id="84607"/>
    <lineage>
        <taxon>Eukaryota</taxon>
        <taxon>Fungi</taxon>
        <taxon>Dikarya</taxon>
        <taxon>Basidiomycota</taxon>
        <taxon>Agaricomycotina</taxon>
        <taxon>Agaricomycetes</taxon>
        <taxon>Agaricomycetidae</taxon>
        <taxon>Agaricales</taxon>
        <taxon>Agaricineae</taxon>
        <taxon>Strophariaceae</taxon>
        <taxon>Agrocybe</taxon>
    </lineage>
</organism>
<dbReference type="InterPro" id="IPR015424">
    <property type="entry name" value="PyrdxlP-dep_Trfase"/>
</dbReference>
<feature type="domain" description="Aminotransferase class V" evidence="1">
    <location>
        <begin position="21"/>
        <end position="414"/>
    </location>
</feature>
<dbReference type="SUPFAM" id="SSF53383">
    <property type="entry name" value="PLP-dependent transferases"/>
    <property type="match status" value="1"/>
</dbReference>
<dbReference type="Gene3D" id="3.40.640.10">
    <property type="entry name" value="Type I PLP-dependent aspartate aminotransferase-like (Major domain)"/>
    <property type="match status" value="1"/>
</dbReference>
<dbReference type="InterPro" id="IPR015421">
    <property type="entry name" value="PyrdxlP-dep_Trfase_major"/>
</dbReference>
<dbReference type="Proteomes" id="UP000521872">
    <property type="component" value="Unassembled WGS sequence"/>
</dbReference>
<dbReference type="Pfam" id="PF00266">
    <property type="entry name" value="Aminotran_5"/>
    <property type="match status" value="1"/>
</dbReference>
<proteinExistence type="predicted"/>
<evidence type="ECO:0000313" key="2">
    <source>
        <dbReference type="EMBL" id="KAF4610491.1"/>
    </source>
</evidence>